<evidence type="ECO:0000256" key="2">
    <source>
        <dbReference type="ARBA" id="ARBA00022630"/>
    </source>
</evidence>
<feature type="domain" description="ERV/ALR sulfhydryl oxidase" evidence="8">
    <location>
        <begin position="10"/>
        <end position="118"/>
    </location>
</feature>
<dbReference type="GO" id="GO:0016972">
    <property type="term" value="F:thiol oxidase activity"/>
    <property type="evidence" value="ECO:0007669"/>
    <property type="project" value="UniProtKB-EC"/>
</dbReference>
<gene>
    <name evidence="9" type="ORF">JKP88DRAFT_294110</name>
</gene>
<dbReference type="InterPro" id="IPR051251">
    <property type="entry name" value="STK_FNIP-Repeat"/>
</dbReference>
<dbReference type="PANTHER" id="PTHR32134">
    <property type="entry name" value="FNIP REPEAT-CONTAINING PROTEIN"/>
    <property type="match status" value="1"/>
</dbReference>
<feature type="region of interest" description="Disordered" evidence="7">
    <location>
        <begin position="197"/>
        <end position="222"/>
    </location>
</feature>
<dbReference type="InterPro" id="IPR036774">
    <property type="entry name" value="ERV/ALR_sulphydryl_oxid_sf"/>
</dbReference>
<protein>
    <recommendedName>
        <fullName evidence="6">Sulfhydryl oxidase</fullName>
        <ecNumber evidence="6">1.8.3.2</ecNumber>
    </recommendedName>
</protein>
<evidence type="ECO:0000256" key="5">
    <source>
        <dbReference type="ARBA" id="ARBA00023157"/>
    </source>
</evidence>
<accession>A0A835ZH80</accession>
<evidence type="ECO:0000256" key="3">
    <source>
        <dbReference type="ARBA" id="ARBA00022827"/>
    </source>
</evidence>
<evidence type="ECO:0000259" key="8">
    <source>
        <dbReference type="PROSITE" id="PS51324"/>
    </source>
</evidence>
<dbReference type="Gene3D" id="3.80.10.10">
    <property type="entry name" value="Ribonuclease Inhibitor"/>
    <property type="match status" value="2"/>
</dbReference>
<dbReference type="Proteomes" id="UP000664859">
    <property type="component" value="Unassembled WGS sequence"/>
</dbReference>
<keyword evidence="5" id="KW-1015">Disulfide bond</keyword>
<evidence type="ECO:0000256" key="1">
    <source>
        <dbReference type="ARBA" id="ARBA00001974"/>
    </source>
</evidence>
<comment type="cofactor">
    <cofactor evidence="1 6">
        <name>FAD</name>
        <dbReference type="ChEBI" id="CHEBI:57692"/>
    </cofactor>
</comment>
<keyword evidence="4 6" id="KW-0560">Oxidoreductase</keyword>
<dbReference type="EC" id="1.8.3.2" evidence="6"/>
<proteinExistence type="predicted"/>
<dbReference type="EMBL" id="JAFCMP010000010">
    <property type="protein sequence ID" value="KAG5192127.1"/>
    <property type="molecule type" value="Genomic_DNA"/>
</dbReference>
<evidence type="ECO:0000256" key="7">
    <source>
        <dbReference type="SAM" id="MobiDB-lite"/>
    </source>
</evidence>
<dbReference type="OrthoDB" id="59470at2759"/>
<dbReference type="SUPFAM" id="SSF69000">
    <property type="entry name" value="FAD-dependent thiol oxidase"/>
    <property type="match status" value="1"/>
</dbReference>
<dbReference type="InterPro" id="IPR032675">
    <property type="entry name" value="LRR_dom_sf"/>
</dbReference>
<feature type="compositionally biased region" description="Basic and acidic residues" evidence="7">
    <location>
        <begin position="205"/>
        <end position="219"/>
    </location>
</feature>
<reference evidence="9" key="1">
    <citation type="submission" date="2021-02" db="EMBL/GenBank/DDBJ databases">
        <title>First Annotated Genome of the Yellow-green Alga Tribonema minus.</title>
        <authorList>
            <person name="Mahan K.M."/>
        </authorList>
    </citation>
    <scope>NUCLEOTIDE SEQUENCE</scope>
    <source>
        <strain evidence="9">UTEX B ZZ1240</strain>
    </source>
</reference>
<keyword evidence="2 6" id="KW-0285">Flavoprotein</keyword>
<sequence length="802" mass="86747">MGWPAAAHETGRDLHSLVNYSSGLWSLFHVLTLSPARGAARAQETQAAIRTFVDRFFGCAPCRAHFLGAVDACDAGACAVSAGPRALALWLWRMHNAVNVRVAQRRGAPPPLRPSDAYALIHISDAPHCPAPRHRVPRQSTYWCREWGVGASGYTGLAALAAAARGAAAQPGAWAAAAVLACLCWCLIARHGRGQRRRRRLRVGHRPETEDAARPEAANRPRRPSLEVAAKQLLGGFKKDSLSAWGLNKVLQREVKVAVTVKVIVNKEVPAAVFRTLLITKTVKHLVVHGAMPRILVMSNTIGALELHGVRGRVKDIPQHLHSLTLVLPQGLGSAYAAAYLNMLPETVHSLALDASRCYVHGDLELPACLRTLRLRNLRELPALPTSLTSITLESCYLEDIVQLPPSVTEASLSESTCNAGHFTRTSIAVERPSLRRLRLMRLQPSWAVQPLPQGLTDLAIDYHYTSWIEGVSVALTVLPQSLETLTLSCSDRRLNLTLGALPQGLKTLSATRFALINSALSPLPERLAHLSLGRDVSHALGALLAGLRELRIHDGSPWGICKFNQPLGTLPPSLQVLDLHQCYQFNQPLGSLPRALRQLRLGAVFNQPLLPLQHASLPAVQGQQAAAPALGAGAAAEPLQPVPNVLVRLPETLTMLHVGNAFDHPLGPLPEGLTELRVGSISRDGRFSHAIVRLPDALRELRLSCAGDPPLSRIPARLEVLVLGDAFDAALPAALPRTLRELHLGHRFNAPLALPPALEVLTIGDGYTHRLDLAALPLKKLCVSHGYAHALPRLPGTRVIR</sequence>
<dbReference type="Gene3D" id="1.20.120.310">
    <property type="entry name" value="ERV/ALR sulfhydryl oxidase domain"/>
    <property type="match status" value="1"/>
</dbReference>
<keyword evidence="3 6" id="KW-0274">FAD</keyword>
<evidence type="ECO:0000313" key="9">
    <source>
        <dbReference type="EMBL" id="KAG5192127.1"/>
    </source>
</evidence>
<dbReference type="AlphaFoldDB" id="A0A835ZH80"/>
<evidence type="ECO:0000256" key="4">
    <source>
        <dbReference type="ARBA" id="ARBA00023002"/>
    </source>
</evidence>
<dbReference type="Pfam" id="PF04777">
    <property type="entry name" value="Evr1_Alr"/>
    <property type="match status" value="1"/>
</dbReference>
<evidence type="ECO:0000256" key="6">
    <source>
        <dbReference type="RuleBase" id="RU371123"/>
    </source>
</evidence>
<keyword evidence="10" id="KW-1185">Reference proteome</keyword>
<evidence type="ECO:0000313" key="10">
    <source>
        <dbReference type="Proteomes" id="UP000664859"/>
    </source>
</evidence>
<dbReference type="PANTHER" id="PTHR32134:SF92">
    <property type="entry name" value="FNIP REPEAT-CONTAINING PROTEIN"/>
    <property type="match status" value="1"/>
</dbReference>
<comment type="caution">
    <text evidence="9">The sequence shown here is derived from an EMBL/GenBank/DDBJ whole genome shotgun (WGS) entry which is preliminary data.</text>
</comment>
<dbReference type="InterPro" id="IPR017905">
    <property type="entry name" value="ERV/ALR_sulphydryl_oxidase"/>
</dbReference>
<name>A0A835ZH80_9STRA</name>
<comment type="catalytic activity">
    <reaction evidence="6">
        <text>2 R'C(R)SH + O2 = R'C(R)S-S(R)CR' + H2O2</text>
        <dbReference type="Rhea" id="RHEA:17357"/>
        <dbReference type="ChEBI" id="CHEBI:15379"/>
        <dbReference type="ChEBI" id="CHEBI:16240"/>
        <dbReference type="ChEBI" id="CHEBI:16520"/>
        <dbReference type="ChEBI" id="CHEBI:17412"/>
        <dbReference type="EC" id="1.8.3.2"/>
    </reaction>
</comment>
<dbReference type="SUPFAM" id="SSF52058">
    <property type="entry name" value="L domain-like"/>
    <property type="match status" value="1"/>
</dbReference>
<dbReference type="PROSITE" id="PS51324">
    <property type="entry name" value="ERV_ALR"/>
    <property type="match status" value="1"/>
</dbReference>
<organism evidence="9 10">
    <name type="scientific">Tribonema minus</name>
    <dbReference type="NCBI Taxonomy" id="303371"/>
    <lineage>
        <taxon>Eukaryota</taxon>
        <taxon>Sar</taxon>
        <taxon>Stramenopiles</taxon>
        <taxon>Ochrophyta</taxon>
        <taxon>PX clade</taxon>
        <taxon>Xanthophyceae</taxon>
        <taxon>Tribonematales</taxon>
        <taxon>Tribonemataceae</taxon>
        <taxon>Tribonema</taxon>
    </lineage>
</organism>